<dbReference type="InterPro" id="IPR024370">
    <property type="entry name" value="PBP_domain"/>
</dbReference>
<evidence type="ECO:0000256" key="2">
    <source>
        <dbReference type="SAM" id="SignalP"/>
    </source>
</evidence>
<dbReference type="PANTHER" id="PTHR30570:SF1">
    <property type="entry name" value="PHOSPHATE-BINDING PROTEIN PSTS"/>
    <property type="match status" value="1"/>
</dbReference>
<evidence type="ECO:0000259" key="3">
    <source>
        <dbReference type="Pfam" id="PF12849"/>
    </source>
</evidence>
<accession>A0A6P0UWF9</accession>
<dbReference type="CDD" id="cd13653">
    <property type="entry name" value="PBP2_phosphate_like_1"/>
    <property type="match status" value="1"/>
</dbReference>
<evidence type="ECO:0000313" key="5">
    <source>
        <dbReference type="Proteomes" id="UP000468581"/>
    </source>
</evidence>
<organism evidence="4 5">
    <name type="scientific">Leptobacterium flavescens</name>
    <dbReference type="NCBI Taxonomy" id="472055"/>
    <lineage>
        <taxon>Bacteria</taxon>
        <taxon>Pseudomonadati</taxon>
        <taxon>Bacteroidota</taxon>
        <taxon>Flavobacteriia</taxon>
        <taxon>Flavobacteriales</taxon>
        <taxon>Flavobacteriaceae</taxon>
        <taxon>Leptobacterium</taxon>
    </lineage>
</organism>
<evidence type="ECO:0000256" key="1">
    <source>
        <dbReference type="ARBA" id="ARBA00022729"/>
    </source>
</evidence>
<gene>
    <name evidence="4" type="ORF">GWK08_15015</name>
</gene>
<dbReference type="RefSeq" id="WP_163608046.1">
    <property type="nucleotide sequence ID" value="NZ_JAABOO010000003.1"/>
</dbReference>
<feature type="signal peptide" evidence="2">
    <location>
        <begin position="1"/>
        <end position="18"/>
    </location>
</feature>
<dbReference type="Proteomes" id="UP000468581">
    <property type="component" value="Unassembled WGS sequence"/>
</dbReference>
<dbReference type="Pfam" id="PF12849">
    <property type="entry name" value="PBP_like_2"/>
    <property type="match status" value="1"/>
</dbReference>
<feature type="chain" id="PRO_5026895294" evidence="2">
    <location>
        <begin position="19"/>
        <end position="278"/>
    </location>
</feature>
<dbReference type="EMBL" id="JAABOO010000003">
    <property type="protein sequence ID" value="NER14766.1"/>
    <property type="molecule type" value="Genomic_DNA"/>
</dbReference>
<keyword evidence="1 2" id="KW-0732">Signal</keyword>
<protein>
    <submittedName>
        <fullName evidence="4">Solute-binding protein</fullName>
    </submittedName>
</protein>
<proteinExistence type="predicted"/>
<keyword evidence="5" id="KW-1185">Reference proteome</keyword>
<dbReference type="AlphaFoldDB" id="A0A6P0UWF9"/>
<name>A0A6P0UWF9_9FLAO</name>
<feature type="domain" description="PBP" evidence="3">
    <location>
        <begin position="19"/>
        <end position="263"/>
    </location>
</feature>
<comment type="caution">
    <text evidence="4">The sequence shown here is derived from an EMBL/GenBank/DDBJ whole genome shotgun (WGS) entry which is preliminary data.</text>
</comment>
<sequence>MRNILFLSALILLFNACSKPNTKTITVAGSTTVLPVVSTAAEQYKKAHPDTRIIVNAGGSGVGVNQVGSQKIEIGMISRAITSQEIDQYPDTSFQTHSIGKDAVVPVVSSEIFDSGVTSLSLEQIAKIYRGEISNWKELNGPDKDILVIDKEKSRGTRHVFMKIVMGDKEADAPGADLVLGSNNEEQTAVVQSDAAIGMLSNAWLNEDVKGISIIMPDGEVIEPSLNNIINGSFPITRNLLLVTNGDPVGGARKFIDFILSKEGQDIVTQNGYVSIVQ</sequence>
<reference evidence="4 5" key="1">
    <citation type="submission" date="2020-01" db="EMBL/GenBank/DDBJ databases">
        <title>Leptobacterium flavescens.</title>
        <authorList>
            <person name="Wang G."/>
        </authorList>
    </citation>
    <scope>NUCLEOTIDE SEQUENCE [LARGE SCALE GENOMIC DNA]</scope>
    <source>
        <strain evidence="4 5">KCTC 22160</strain>
    </source>
</reference>
<evidence type="ECO:0000313" key="4">
    <source>
        <dbReference type="EMBL" id="NER14766.1"/>
    </source>
</evidence>
<dbReference type="SUPFAM" id="SSF53850">
    <property type="entry name" value="Periplasmic binding protein-like II"/>
    <property type="match status" value="1"/>
</dbReference>
<dbReference type="PANTHER" id="PTHR30570">
    <property type="entry name" value="PERIPLASMIC PHOSPHATE BINDING COMPONENT OF PHOSPHATE ABC TRANSPORTER"/>
    <property type="match status" value="1"/>
</dbReference>
<dbReference type="InterPro" id="IPR050811">
    <property type="entry name" value="Phosphate_ABC_transporter"/>
</dbReference>
<dbReference type="Gene3D" id="3.40.190.10">
    <property type="entry name" value="Periplasmic binding protein-like II"/>
    <property type="match status" value="2"/>
</dbReference>